<protein>
    <recommendedName>
        <fullName evidence="5 10">Transaldolase</fullName>
        <ecNumber evidence="5 10">2.2.1.2</ecNumber>
    </recommendedName>
</protein>
<dbReference type="GO" id="GO:0006098">
    <property type="term" value="P:pentose-phosphate shunt"/>
    <property type="evidence" value="ECO:0007669"/>
    <property type="project" value="UniProtKB-UniRule"/>
</dbReference>
<dbReference type="AlphaFoldDB" id="A0A4R5MMT0"/>
<keyword evidence="11" id="KW-0175">Coiled coil</keyword>
<sequence length="363" mass="40765">MNPLNNVRALDQSIWLDLLDREIMNSGKLQQLIDNDDLRGLTSNPSIFEKAISGSADYDEDIKKLSETETDNANIFFDLAIADIQRAADIFKPVFDKTNGLDGFVSLEVSPYLARDTDGTIQQARDLWERVDRKNVMIKIPGTKQGLIAIRECLREGININVTLLFGLPRYHEITEAFLGGLEDRLNEGNSIKGVASVASFFLSRIDVLVDPMLKEKGKDKLVGEVAIASAKKAYQMYLEMINSERFKKLEANGAQKQRVLWASTSSKDPSFSDVKYVENLIGKDTINTLPMETIDAFRDHGNASETLIKNIEHAENVMNELKNAAIDIDKITQTLEDEGIEKFDIAYEKLIKSINDQKQKEG</sequence>
<dbReference type="InterPro" id="IPR013785">
    <property type="entry name" value="Aldolase_TIM"/>
</dbReference>
<evidence type="ECO:0000313" key="12">
    <source>
        <dbReference type="EMBL" id="TDG37002.1"/>
    </source>
</evidence>
<dbReference type="EMBL" id="SJCY01000003">
    <property type="protein sequence ID" value="TDG37002.1"/>
    <property type="molecule type" value="Genomic_DNA"/>
</dbReference>
<dbReference type="EC" id="2.2.1.2" evidence="5 10"/>
<dbReference type="RefSeq" id="WP_133261948.1">
    <property type="nucleotide sequence ID" value="NZ_SJCY01000003.1"/>
</dbReference>
<dbReference type="CDD" id="cd00955">
    <property type="entry name" value="Transaldolase_like"/>
    <property type="match status" value="1"/>
</dbReference>
<comment type="pathway">
    <text evidence="3 10">Carbohydrate degradation; pentose phosphate pathway; D-glyceraldehyde 3-phosphate and beta-D-fructose 6-phosphate from D-ribose 5-phosphate and D-xylulose 5-phosphate (non-oxidative stage): step 2/3.</text>
</comment>
<dbReference type="PANTHER" id="PTHR10683:SF31">
    <property type="entry name" value="TRANSALDOLASE"/>
    <property type="match status" value="1"/>
</dbReference>
<keyword evidence="9 10" id="KW-0704">Schiff base</keyword>
<keyword evidence="13" id="KW-1185">Reference proteome</keyword>
<dbReference type="Gene3D" id="3.20.20.70">
    <property type="entry name" value="Aldolase class I"/>
    <property type="match status" value="1"/>
</dbReference>
<evidence type="ECO:0000256" key="1">
    <source>
        <dbReference type="ARBA" id="ARBA00003518"/>
    </source>
</evidence>
<proteinExistence type="inferred from homology"/>
<evidence type="ECO:0000256" key="4">
    <source>
        <dbReference type="ARBA" id="ARBA00008426"/>
    </source>
</evidence>
<feature type="active site" description="Schiff-base intermediate with substrate" evidence="10">
    <location>
        <position position="139"/>
    </location>
</feature>
<evidence type="ECO:0000256" key="8">
    <source>
        <dbReference type="ARBA" id="ARBA00023126"/>
    </source>
</evidence>
<comment type="function">
    <text evidence="1 10">Transaldolase is important for the balance of metabolites in the pentose-phosphate pathway.</text>
</comment>
<dbReference type="Proteomes" id="UP000295668">
    <property type="component" value="Unassembled WGS sequence"/>
</dbReference>
<evidence type="ECO:0000256" key="7">
    <source>
        <dbReference type="ARBA" id="ARBA00022679"/>
    </source>
</evidence>
<dbReference type="UniPathway" id="UPA00115">
    <property type="reaction ID" value="UER00414"/>
</dbReference>
<accession>A0A4R5MMT0</accession>
<comment type="similarity">
    <text evidence="4 10">Belongs to the transaldolase family. Type 2 subfamily.</text>
</comment>
<dbReference type="PIRSF" id="PIRSF036915">
    <property type="entry name" value="Trnald_Bac_Plnt"/>
    <property type="match status" value="1"/>
</dbReference>
<dbReference type="GO" id="GO:0005975">
    <property type="term" value="P:carbohydrate metabolic process"/>
    <property type="evidence" value="ECO:0007669"/>
    <property type="project" value="InterPro"/>
</dbReference>
<evidence type="ECO:0000256" key="6">
    <source>
        <dbReference type="ARBA" id="ARBA00022490"/>
    </source>
</evidence>
<evidence type="ECO:0000313" key="13">
    <source>
        <dbReference type="Proteomes" id="UP000295668"/>
    </source>
</evidence>
<evidence type="ECO:0000256" key="11">
    <source>
        <dbReference type="SAM" id="Coils"/>
    </source>
</evidence>
<evidence type="ECO:0000256" key="10">
    <source>
        <dbReference type="HAMAP-Rule" id="MF_00493"/>
    </source>
</evidence>
<dbReference type="Pfam" id="PF00923">
    <property type="entry name" value="TAL_FSA"/>
    <property type="match status" value="1"/>
</dbReference>
<dbReference type="HAMAP" id="MF_00493">
    <property type="entry name" value="Transaldolase_2"/>
    <property type="match status" value="1"/>
</dbReference>
<dbReference type="InterPro" id="IPR001585">
    <property type="entry name" value="TAL/FSA"/>
</dbReference>
<gene>
    <name evidence="10 12" type="primary">tal</name>
    <name evidence="12" type="ORF">EZJ43_06920</name>
</gene>
<evidence type="ECO:0000256" key="2">
    <source>
        <dbReference type="ARBA" id="ARBA00004496"/>
    </source>
</evidence>
<dbReference type="InterPro" id="IPR004732">
    <property type="entry name" value="Transaldolase_2"/>
</dbReference>
<keyword evidence="8 10" id="KW-0570">Pentose shunt</keyword>
<dbReference type="SUPFAM" id="SSF51569">
    <property type="entry name" value="Aldolase"/>
    <property type="match status" value="1"/>
</dbReference>
<feature type="coiled-coil region" evidence="11">
    <location>
        <begin position="305"/>
        <end position="335"/>
    </location>
</feature>
<keyword evidence="6 10" id="KW-0963">Cytoplasm</keyword>
<evidence type="ECO:0000256" key="5">
    <source>
        <dbReference type="ARBA" id="ARBA00013151"/>
    </source>
</evidence>
<dbReference type="OrthoDB" id="140919at2"/>
<dbReference type="NCBIfam" id="TIGR00876">
    <property type="entry name" value="tal_mycobact"/>
    <property type="match status" value="1"/>
</dbReference>
<reference evidence="12 13" key="1">
    <citation type="submission" date="2019-02" db="EMBL/GenBank/DDBJ databases">
        <title>Pedobacter sp. nov., a novel speices isolated from soil of pinguins habitat in Antarcitica.</title>
        <authorList>
            <person name="He R.-H."/>
        </authorList>
    </citation>
    <scope>NUCLEOTIDE SEQUENCE [LARGE SCALE GENOMIC DNA]</scope>
    <source>
        <strain evidence="12 13">E01020</strain>
    </source>
</reference>
<comment type="caution">
    <text evidence="12">The sequence shown here is derived from an EMBL/GenBank/DDBJ whole genome shotgun (WGS) entry which is preliminary data.</text>
</comment>
<organism evidence="12 13">
    <name type="scientific">Pedobacter changchengzhani</name>
    <dbReference type="NCBI Taxonomy" id="2529274"/>
    <lineage>
        <taxon>Bacteria</taxon>
        <taxon>Pseudomonadati</taxon>
        <taxon>Bacteroidota</taxon>
        <taxon>Sphingobacteriia</taxon>
        <taxon>Sphingobacteriales</taxon>
        <taxon>Sphingobacteriaceae</taxon>
        <taxon>Pedobacter</taxon>
    </lineage>
</organism>
<comment type="catalytic activity">
    <reaction evidence="10">
        <text>D-sedoheptulose 7-phosphate + D-glyceraldehyde 3-phosphate = D-erythrose 4-phosphate + beta-D-fructose 6-phosphate</text>
        <dbReference type="Rhea" id="RHEA:17053"/>
        <dbReference type="ChEBI" id="CHEBI:16897"/>
        <dbReference type="ChEBI" id="CHEBI:57483"/>
        <dbReference type="ChEBI" id="CHEBI:57634"/>
        <dbReference type="ChEBI" id="CHEBI:59776"/>
        <dbReference type="EC" id="2.2.1.2"/>
    </reaction>
</comment>
<dbReference type="NCBIfam" id="NF002881">
    <property type="entry name" value="PRK03343.1"/>
    <property type="match status" value="1"/>
</dbReference>
<evidence type="ECO:0000256" key="9">
    <source>
        <dbReference type="ARBA" id="ARBA00023270"/>
    </source>
</evidence>
<name>A0A4R5MMT0_9SPHI</name>
<dbReference type="PANTHER" id="PTHR10683">
    <property type="entry name" value="TRANSALDOLASE"/>
    <property type="match status" value="1"/>
</dbReference>
<keyword evidence="7 10" id="KW-0808">Transferase</keyword>
<comment type="subcellular location">
    <subcellularLocation>
        <location evidence="2 10">Cytoplasm</location>
    </subcellularLocation>
</comment>
<dbReference type="GO" id="GO:0004801">
    <property type="term" value="F:transaldolase activity"/>
    <property type="evidence" value="ECO:0007669"/>
    <property type="project" value="UniProtKB-UniRule"/>
</dbReference>
<evidence type="ECO:0000256" key="3">
    <source>
        <dbReference type="ARBA" id="ARBA00004857"/>
    </source>
</evidence>
<dbReference type="GO" id="GO:0005737">
    <property type="term" value="C:cytoplasm"/>
    <property type="evidence" value="ECO:0007669"/>
    <property type="project" value="UniProtKB-SubCell"/>
</dbReference>